<reference evidence="1 2" key="1">
    <citation type="submission" date="2017-10" db="EMBL/GenBank/DDBJ databases">
        <title>Integration of genomic and chemical information greatly accelerates assignment of the full stereostructure of myelolactone, a potent inhibitor of myeloma from a marine-derived Micromonospora.</title>
        <authorList>
            <person name="Kim M.C."/>
            <person name="Machado H."/>
            <person name="Jensen P.R."/>
            <person name="Fenical W."/>
        </authorList>
    </citation>
    <scope>NUCLEOTIDE SEQUENCE [LARGE SCALE GENOMIC DNA]</scope>
    <source>
        <strain evidence="1 2">CNY-010</strain>
    </source>
</reference>
<dbReference type="KEGG" id="mtua:CSH63_23890"/>
<evidence type="ECO:0000313" key="2">
    <source>
        <dbReference type="Proteomes" id="UP000267804"/>
    </source>
</evidence>
<dbReference type="SUPFAM" id="SSF56059">
    <property type="entry name" value="Glutathione synthetase ATP-binding domain-like"/>
    <property type="match status" value="1"/>
</dbReference>
<gene>
    <name evidence="1" type="ORF">CSH63_23890</name>
</gene>
<organism evidence="1 2">
    <name type="scientific">Micromonospora tulbaghiae</name>
    <dbReference type="NCBI Taxonomy" id="479978"/>
    <lineage>
        <taxon>Bacteria</taxon>
        <taxon>Bacillati</taxon>
        <taxon>Actinomycetota</taxon>
        <taxon>Actinomycetes</taxon>
        <taxon>Micromonosporales</taxon>
        <taxon>Micromonosporaceae</taxon>
        <taxon>Micromonospora</taxon>
    </lineage>
</organism>
<evidence type="ECO:0000313" key="1">
    <source>
        <dbReference type="EMBL" id="AYF30433.1"/>
    </source>
</evidence>
<protein>
    <recommendedName>
        <fullName evidence="3">ATP-grasp domain-containing protein</fullName>
    </recommendedName>
</protein>
<dbReference type="AlphaFoldDB" id="A0A386WQX0"/>
<dbReference type="Gene3D" id="3.30.470.20">
    <property type="entry name" value="ATP-grasp fold, B domain"/>
    <property type="match status" value="1"/>
</dbReference>
<accession>A0A386WQX0</accession>
<evidence type="ECO:0008006" key="3">
    <source>
        <dbReference type="Google" id="ProtNLM"/>
    </source>
</evidence>
<proteinExistence type="predicted"/>
<name>A0A386WQX0_9ACTN</name>
<sequence length="394" mass="42314">MDAGLPQVRQTALRLAKPLLQGRTVFLTGSAAGSSGMARFLADAAARTVPVDLGIAAGDPRERFAGYERTLARPTKELRGMLDSADPDSSALVYAGSFTTATTVCGRRVIGARSPNHLDAERKDRQREVLGLGGRVVCLADGLAHVNTPAVVQGIPDQGIAMATSHTYLVPPSADSRRVRALAETLKRDCTRAVLTPFNPGVPCTFYGFITATSIIDFGPVEALVCWDPRTWRIHAPGILRPLPVPEGVLTSARAEVRAIARRLRRHHRYVGAFGTDGVITDAGYTIHEINPRICAGFGLLDQMAPEAAPLAAVDLVLRQLPNASAVLTEPLAALATALQRHPTPTYRLWETPGHSSPAPADEAARPTWAQQIREAAARGRLFSNELKEGDLWK</sequence>
<dbReference type="EMBL" id="CP024087">
    <property type="protein sequence ID" value="AYF30433.1"/>
    <property type="molecule type" value="Genomic_DNA"/>
</dbReference>
<dbReference type="Proteomes" id="UP000267804">
    <property type="component" value="Chromosome"/>
</dbReference>